<dbReference type="RefSeq" id="WP_326073392.1">
    <property type="nucleotide sequence ID" value="NZ_JARLKY010000049.1"/>
</dbReference>
<gene>
    <name evidence="1" type="ORF">P4I72_19470</name>
</gene>
<name>A0ABU6G555_9BACL</name>
<keyword evidence="2" id="KW-1185">Reference proteome</keyword>
<evidence type="ECO:0000313" key="2">
    <source>
        <dbReference type="Proteomes" id="UP001338137"/>
    </source>
</evidence>
<dbReference type="Gene3D" id="2.30.110.40">
    <property type="entry name" value="Phage tail tube protein"/>
    <property type="match status" value="1"/>
</dbReference>
<dbReference type="SUPFAM" id="SSF69279">
    <property type="entry name" value="Phage tail proteins"/>
    <property type="match status" value="1"/>
</dbReference>
<organism evidence="1 2">
    <name type="scientific">Paenibacillus alba</name>
    <dbReference type="NCBI Taxonomy" id="1197127"/>
    <lineage>
        <taxon>Bacteria</taxon>
        <taxon>Bacillati</taxon>
        <taxon>Bacillota</taxon>
        <taxon>Bacilli</taxon>
        <taxon>Bacillales</taxon>
        <taxon>Paenibacillaceae</taxon>
        <taxon>Paenibacillus</taxon>
    </lineage>
</organism>
<dbReference type="Proteomes" id="UP001338137">
    <property type="component" value="Unassembled WGS sequence"/>
</dbReference>
<dbReference type="EMBL" id="JARLKY010000049">
    <property type="protein sequence ID" value="MEC0229309.1"/>
    <property type="molecule type" value="Genomic_DNA"/>
</dbReference>
<protein>
    <submittedName>
        <fullName evidence="1">Phage tail tube protein</fullName>
    </submittedName>
</protein>
<dbReference type="InterPro" id="IPR018989">
    <property type="entry name" value="DUF2001"/>
</dbReference>
<dbReference type="InterPro" id="IPR038628">
    <property type="entry name" value="XkdM-like_sf"/>
</dbReference>
<accession>A0ABU6G555</accession>
<evidence type="ECO:0000313" key="1">
    <source>
        <dbReference type="EMBL" id="MEC0229309.1"/>
    </source>
</evidence>
<reference evidence="1 2" key="1">
    <citation type="submission" date="2023-03" db="EMBL/GenBank/DDBJ databases">
        <title>Bacillus Genome Sequencing.</title>
        <authorList>
            <person name="Dunlap C."/>
        </authorList>
    </citation>
    <scope>NUCLEOTIDE SEQUENCE [LARGE SCALE GENOMIC DNA]</scope>
    <source>
        <strain evidence="1 2">BD-533</strain>
    </source>
</reference>
<comment type="caution">
    <text evidence="1">The sequence shown here is derived from an EMBL/GenBank/DDBJ whole genome shotgun (WGS) entry which is preliminary data.</text>
</comment>
<sequence length="62" mass="7184">MDNTYFDMQITNSDPSSTIGEQVTILKNHSLFDIESESMEEEVSFTFDEWDMPTEFVKPELG</sequence>
<proteinExistence type="predicted"/>
<dbReference type="Pfam" id="PF09393">
    <property type="entry name" value="DUF2001"/>
    <property type="match status" value="1"/>
</dbReference>